<evidence type="ECO:0008006" key="3">
    <source>
        <dbReference type="Google" id="ProtNLM"/>
    </source>
</evidence>
<proteinExistence type="predicted"/>
<dbReference type="AlphaFoldDB" id="A0A1Q4HRX1"/>
<dbReference type="InterPro" id="IPR036188">
    <property type="entry name" value="FAD/NAD-bd_sf"/>
</dbReference>
<reference evidence="1 2" key="1">
    <citation type="submission" date="2016-11" db="EMBL/GenBank/DDBJ databases">
        <title>Genome sequences of unsequenced Mycobacteria.</title>
        <authorList>
            <person name="Greninger A.L."/>
            <person name="Fang F."/>
            <person name="Jerome K.R."/>
        </authorList>
    </citation>
    <scope>NUCLEOTIDE SEQUENCE [LARGE SCALE GENOMIC DNA]</scope>
    <source>
        <strain evidence="1 2">M11</strain>
    </source>
</reference>
<evidence type="ECO:0000313" key="1">
    <source>
        <dbReference type="EMBL" id="OJZ71375.1"/>
    </source>
</evidence>
<organism evidence="1 2">
    <name type="scientific">Mycobacterium paraffinicum</name>
    <dbReference type="NCBI Taxonomy" id="53378"/>
    <lineage>
        <taxon>Bacteria</taxon>
        <taxon>Bacillati</taxon>
        <taxon>Actinomycetota</taxon>
        <taxon>Actinomycetes</taxon>
        <taxon>Mycobacteriales</taxon>
        <taxon>Mycobacteriaceae</taxon>
        <taxon>Mycobacterium</taxon>
    </lineage>
</organism>
<dbReference type="EMBL" id="MPNT01000018">
    <property type="protein sequence ID" value="OJZ71375.1"/>
    <property type="molecule type" value="Genomic_DNA"/>
</dbReference>
<accession>A0A1Q4HRX1</accession>
<sequence length="168" mass="18936">MHGVLHEADVIVLATGFDTHAFFRPMLVIGRDGITADDVWRDGRRAFRTVALPGFPNFFMMLGPHSPVGNLALTTVAESQADHILRWIQRWRRGEFDTVEPTWPATESFNAKLRAAMPDTVWTTGCDSWYLNKDGVPEVWPFTPGEHRAMLASTDLGEYDLRRHVTAG</sequence>
<keyword evidence="2" id="KW-1185">Reference proteome</keyword>
<evidence type="ECO:0000313" key="2">
    <source>
        <dbReference type="Proteomes" id="UP000186438"/>
    </source>
</evidence>
<dbReference type="Gene3D" id="3.50.50.60">
    <property type="entry name" value="FAD/NAD(P)-binding domain"/>
    <property type="match status" value="1"/>
</dbReference>
<gene>
    <name evidence="1" type="ORF">BRW65_19125</name>
</gene>
<name>A0A1Q4HRX1_9MYCO</name>
<dbReference type="PANTHER" id="PTHR42877">
    <property type="entry name" value="L-ORNITHINE N(5)-MONOOXYGENASE-RELATED"/>
    <property type="match status" value="1"/>
</dbReference>
<dbReference type="Proteomes" id="UP000186438">
    <property type="component" value="Unassembled WGS sequence"/>
</dbReference>
<dbReference type="SUPFAM" id="SSF51905">
    <property type="entry name" value="FAD/NAD(P)-binding domain"/>
    <property type="match status" value="1"/>
</dbReference>
<dbReference type="STRING" id="53378.BRW65_19125"/>
<dbReference type="PANTHER" id="PTHR42877:SF4">
    <property type="entry name" value="FAD_NAD(P)-BINDING DOMAIN-CONTAINING PROTEIN-RELATED"/>
    <property type="match status" value="1"/>
</dbReference>
<dbReference type="InterPro" id="IPR051209">
    <property type="entry name" value="FAD-bind_Monooxygenase_sf"/>
</dbReference>
<protein>
    <recommendedName>
        <fullName evidence="3">Monooxygenase</fullName>
    </recommendedName>
</protein>
<comment type="caution">
    <text evidence="1">The sequence shown here is derived from an EMBL/GenBank/DDBJ whole genome shotgun (WGS) entry which is preliminary data.</text>
</comment>